<keyword evidence="2" id="KW-1185">Reference proteome</keyword>
<name>A0ABX6BZ83_9CHLR</name>
<organism evidence="1 2">
    <name type="scientific">Tepidiforma bonchosmolovskayae</name>
    <dbReference type="NCBI Taxonomy" id="2601677"/>
    <lineage>
        <taxon>Bacteria</taxon>
        <taxon>Bacillati</taxon>
        <taxon>Chloroflexota</taxon>
        <taxon>Tepidiformia</taxon>
        <taxon>Tepidiformales</taxon>
        <taxon>Tepidiformaceae</taxon>
        <taxon>Tepidiforma</taxon>
    </lineage>
</organism>
<evidence type="ECO:0000313" key="2">
    <source>
        <dbReference type="Proteomes" id="UP000326331"/>
    </source>
</evidence>
<gene>
    <name evidence="1" type="ORF">Tbon_02030</name>
</gene>
<dbReference type="EMBL" id="CP042829">
    <property type="protein sequence ID" value="QFG02123.1"/>
    <property type="molecule type" value="Genomic_DNA"/>
</dbReference>
<dbReference type="InterPro" id="IPR036390">
    <property type="entry name" value="WH_DNA-bd_sf"/>
</dbReference>
<dbReference type="Proteomes" id="UP000326331">
    <property type="component" value="Chromosome"/>
</dbReference>
<dbReference type="Pfam" id="PF12840">
    <property type="entry name" value="HTH_20"/>
    <property type="match status" value="1"/>
</dbReference>
<dbReference type="CDD" id="cd00090">
    <property type="entry name" value="HTH_ARSR"/>
    <property type="match status" value="1"/>
</dbReference>
<dbReference type="InterPro" id="IPR036388">
    <property type="entry name" value="WH-like_DNA-bd_sf"/>
</dbReference>
<dbReference type="InterPro" id="IPR011991">
    <property type="entry name" value="ArsR-like_HTH"/>
</dbReference>
<protein>
    <submittedName>
        <fullName evidence="1">MarR family transcriptional regulator</fullName>
    </submittedName>
</protein>
<dbReference type="Gene3D" id="1.10.10.10">
    <property type="entry name" value="Winged helix-like DNA-binding domain superfamily/Winged helix DNA-binding domain"/>
    <property type="match status" value="1"/>
</dbReference>
<evidence type="ECO:0000313" key="1">
    <source>
        <dbReference type="EMBL" id="QFG02123.1"/>
    </source>
</evidence>
<dbReference type="SUPFAM" id="SSF46785">
    <property type="entry name" value="Winged helix' DNA-binding domain"/>
    <property type="match status" value="1"/>
</dbReference>
<accession>A0ABX6BZ83</accession>
<reference evidence="1 2" key="2">
    <citation type="submission" date="2019-10" db="EMBL/GenBank/DDBJ databases">
        <title>Thermopilla bonchosmolovskayae gen. nov., sp. nov., a moderately thermophilic Chloroflexi bacterium from a Chukotka hot spring (Arctic, Russia), representing a novel classis Thermopillaia, which include previously uncultivated lineage OLB14.</title>
        <authorList>
            <person name="Kochetkova T.V."/>
            <person name="Zayulina K.S."/>
            <person name="Zhigarkov V.S."/>
            <person name="Minaev N.V."/>
            <person name="Novikov A."/>
            <person name="Toshchakov S.V."/>
            <person name="Elcheninov A.G."/>
            <person name="Kublanov I.V."/>
        </authorList>
    </citation>
    <scope>NUCLEOTIDE SEQUENCE [LARGE SCALE GENOMIC DNA]</scope>
    <source>
        <strain evidence="1 2">3753O</strain>
    </source>
</reference>
<reference evidence="1 2" key="1">
    <citation type="submission" date="2019-08" db="EMBL/GenBank/DDBJ databases">
        <authorList>
            <person name="Toschakov S.V."/>
        </authorList>
    </citation>
    <scope>NUCLEOTIDE SEQUENCE [LARGE SCALE GENOMIC DNA]</scope>
    <source>
        <strain evidence="1 2">3753O</strain>
    </source>
</reference>
<sequence length="291" mass="31795">MRASGRRSRFCSGCTSTGRSCCSGRSSGGRCGCGARRGGLSGCRGRSCWLRGAGAGDRNFRNIEVAKVPEVGYRGGMQGTRDRILAYIVEHRGARAETLAEVFDISPAAVRRHLDNLRADGLVEARAVKQATGRPYYAFFPTEKAFGTIPPAYADLMARMLRGLEQRPDVVAEVLANVAESLASRHRDEIPDGAAVEEIVARVTEVLRREGILEEWRLEPDGIHLVNTSCPYHAAAQISDLPCEADRKAIELLVGRDVEQLNRIVDGAPCCEYLVRGTPGQRQIIETVDLR</sequence>
<proteinExistence type="predicted"/>